<feature type="domain" description="CzcB-like barrel-sandwich hybrid" evidence="6">
    <location>
        <begin position="117"/>
        <end position="231"/>
    </location>
</feature>
<dbReference type="GO" id="GO:0022857">
    <property type="term" value="F:transmembrane transporter activity"/>
    <property type="evidence" value="ECO:0007669"/>
    <property type="project" value="InterPro"/>
</dbReference>
<evidence type="ECO:0000256" key="4">
    <source>
        <dbReference type="SAM" id="MobiDB-lite"/>
    </source>
</evidence>
<evidence type="ECO:0000259" key="5">
    <source>
        <dbReference type="Pfam" id="PF25967"/>
    </source>
</evidence>
<dbReference type="GO" id="GO:0030313">
    <property type="term" value="C:cell envelope"/>
    <property type="evidence" value="ECO:0007669"/>
    <property type="project" value="UniProtKB-SubCell"/>
</dbReference>
<dbReference type="Gene3D" id="2.40.30.170">
    <property type="match status" value="1"/>
</dbReference>
<dbReference type="GO" id="GO:0016020">
    <property type="term" value="C:membrane"/>
    <property type="evidence" value="ECO:0007669"/>
    <property type="project" value="InterPro"/>
</dbReference>
<organism evidence="7 8">
    <name type="scientific">Paenibacillus rigui</name>
    <dbReference type="NCBI Taxonomy" id="554312"/>
    <lineage>
        <taxon>Bacteria</taxon>
        <taxon>Bacillati</taxon>
        <taxon>Bacillota</taxon>
        <taxon>Bacilli</taxon>
        <taxon>Bacillales</taxon>
        <taxon>Paenibacillaceae</taxon>
        <taxon>Paenibacillus</taxon>
    </lineage>
</organism>
<dbReference type="Pfam" id="PF25973">
    <property type="entry name" value="BSH_CzcB"/>
    <property type="match status" value="1"/>
</dbReference>
<comment type="subcellular location">
    <subcellularLocation>
        <location evidence="1">Cell envelope</location>
    </subcellularLocation>
</comment>
<dbReference type="AlphaFoldDB" id="A0A229URG9"/>
<gene>
    <name evidence="7" type="ORF">CF651_12110</name>
</gene>
<keyword evidence="8" id="KW-1185">Reference proteome</keyword>
<name>A0A229URG9_9BACL</name>
<sequence>MYTKWWMEGLSIHRRLHKAERPSLIKPAARHVLRRAGTPLLVTMCLVTMAFVSTGCSLLPKEDEEEALPAVNPPKLSKKPEFTVKTDTLETKVRGSGRLMATKEEDLYFTDDDNRRIKNILVKSGDKVEQGQLIAELDVSELESQLKQKRLQTRKDELTMIESLRKADEMSAESLEQAKIDFELKREELNKLESTLAGAKLTAPFAGTVVSVYLKKGDTAKAYDAVATIADLSQLTVVASLNTEDVKKVAVGMEAVVDINSAGQHKGKVLQLPNPKEASTNGNGGTGGLQGNNNGQGKPIDSIENYLVVTLDAFPQGLNRGTPLSVSVITQRKEKAVTIPLSTLRSYSGRNYVQVVDEQGNKKEVDVEIGQQTATDVEILKGLTPGQKVVGR</sequence>
<dbReference type="EMBL" id="NMQW01000017">
    <property type="protein sequence ID" value="OXM85964.1"/>
    <property type="molecule type" value="Genomic_DNA"/>
</dbReference>
<evidence type="ECO:0000256" key="2">
    <source>
        <dbReference type="ARBA" id="ARBA00009477"/>
    </source>
</evidence>
<evidence type="ECO:0000313" key="7">
    <source>
        <dbReference type="EMBL" id="OXM85964.1"/>
    </source>
</evidence>
<protein>
    <submittedName>
        <fullName evidence="7">Efflux transporter periplasmic adaptor subunit</fullName>
    </submittedName>
</protein>
<dbReference type="Gene3D" id="2.40.420.20">
    <property type="match status" value="1"/>
</dbReference>
<keyword evidence="3" id="KW-0175">Coiled coil</keyword>
<dbReference type="PANTHER" id="PTHR32347">
    <property type="entry name" value="EFFLUX SYSTEM COMPONENT YKNX-RELATED"/>
    <property type="match status" value="1"/>
</dbReference>
<evidence type="ECO:0000313" key="8">
    <source>
        <dbReference type="Proteomes" id="UP000215509"/>
    </source>
</evidence>
<dbReference type="OrthoDB" id="9765657at2"/>
<comment type="caution">
    <text evidence="7">The sequence shown here is derived from an EMBL/GenBank/DDBJ whole genome shotgun (WGS) entry which is preliminary data.</text>
</comment>
<dbReference type="InterPro" id="IPR006143">
    <property type="entry name" value="RND_pump_MFP"/>
</dbReference>
<dbReference type="NCBIfam" id="TIGR01730">
    <property type="entry name" value="RND_mfp"/>
    <property type="match status" value="1"/>
</dbReference>
<evidence type="ECO:0000259" key="6">
    <source>
        <dbReference type="Pfam" id="PF25973"/>
    </source>
</evidence>
<proteinExistence type="inferred from homology"/>
<dbReference type="Pfam" id="PF25967">
    <property type="entry name" value="RND-MFP_C"/>
    <property type="match status" value="1"/>
</dbReference>
<evidence type="ECO:0000256" key="1">
    <source>
        <dbReference type="ARBA" id="ARBA00004196"/>
    </source>
</evidence>
<evidence type="ECO:0000256" key="3">
    <source>
        <dbReference type="ARBA" id="ARBA00023054"/>
    </source>
</evidence>
<comment type="similarity">
    <text evidence="2">Belongs to the membrane fusion protein (MFP) (TC 8.A.1) family.</text>
</comment>
<dbReference type="InterPro" id="IPR058627">
    <property type="entry name" value="MdtA-like_C"/>
</dbReference>
<accession>A0A229URG9</accession>
<feature type="domain" description="Multidrug resistance protein MdtA-like C-terminal permuted SH3" evidence="5">
    <location>
        <begin position="336"/>
        <end position="390"/>
    </location>
</feature>
<dbReference type="SUPFAM" id="SSF111369">
    <property type="entry name" value="HlyD-like secretion proteins"/>
    <property type="match status" value="1"/>
</dbReference>
<dbReference type="Gene3D" id="2.40.50.100">
    <property type="match status" value="1"/>
</dbReference>
<dbReference type="InterPro" id="IPR050465">
    <property type="entry name" value="UPF0194_transport"/>
</dbReference>
<feature type="region of interest" description="Disordered" evidence="4">
    <location>
        <begin position="275"/>
        <end position="296"/>
    </location>
</feature>
<dbReference type="Proteomes" id="UP000215509">
    <property type="component" value="Unassembled WGS sequence"/>
</dbReference>
<dbReference type="InterPro" id="IPR058647">
    <property type="entry name" value="BSH_CzcB-like"/>
</dbReference>
<reference evidence="7 8" key="1">
    <citation type="submission" date="2017-07" db="EMBL/GenBank/DDBJ databases">
        <title>Genome sequencing and assembly of Paenibacillus rigui.</title>
        <authorList>
            <person name="Mayilraj S."/>
        </authorList>
    </citation>
    <scope>NUCLEOTIDE SEQUENCE [LARGE SCALE GENOMIC DNA]</scope>
    <source>
        <strain evidence="7 8">JCM 16352</strain>
    </source>
</reference>
<dbReference type="PANTHER" id="PTHR32347:SF14">
    <property type="entry name" value="EFFLUX SYSTEM COMPONENT YKNX-RELATED"/>
    <property type="match status" value="1"/>
</dbReference>